<dbReference type="InterPro" id="IPR010065">
    <property type="entry name" value="AA_ABC_transptr_permease_3TM"/>
</dbReference>
<dbReference type="InterPro" id="IPR035906">
    <property type="entry name" value="MetI-like_sf"/>
</dbReference>
<dbReference type="CDD" id="cd06261">
    <property type="entry name" value="TM_PBP2"/>
    <property type="match status" value="1"/>
</dbReference>
<organism evidence="10 11">
    <name type="scientific">Brevibacterium aurantiacum</name>
    <dbReference type="NCBI Taxonomy" id="273384"/>
    <lineage>
        <taxon>Bacteria</taxon>
        <taxon>Bacillati</taxon>
        <taxon>Actinomycetota</taxon>
        <taxon>Actinomycetes</taxon>
        <taxon>Micrococcales</taxon>
        <taxon>Brevibacteriaceae</taxon>
        <taxon>Brevibacterium</taxon>
    </lineage>
</organism>
<evidence type="ECO:0000256" key="3">
    <source>
        <dbReference type="ARBA" id="ARBA00022475"/>
    </source>
</evidence>
<evidence type="ECO:0000256" key="7">
    <source>
        <dbReference type="ARBA" id="ARBA00023136"/>
    </source>
</evidence>
<feature type="domain" description="ABC transmembrane type-1" evidence="9">
    <location>
        <begin position="23"/>
        <end position="223"/>
    </location>
</feature>
<dbReference type="GO" id="GO:0006865">
    <property type="term" value="P:amino acid transport"/>
    <property type="evidence" value="ECO:0007669"/>
    <property type="project" value="UniProtKB-KW"/>
</dbReference>
<comment type="caution">
    <text evidence="10">The sequence shown here is derived from an EMBL/GenBank/DDBJ whole genome shotgun (WGS) entry which is preliminary data.</text>
</comment>
<gene>
    <name evidence="10" type="ORF">FO013_03290</name>
</gene>
<protein>
    <submittedName>
        <fullName evidence="10">Amino acid ABC transporter permease</fullName>
    </submittedName>
</protein>
<dbReference type="SUPFAM" id="SSF161098">
    <property type="entry name" value="MetI-like"/>
    <property type="match status" value="1"/>
</dbReference>
<feature type="transmembrane region" description="Helical" evidence="8">
    <location>
        <begin position="204"/>
        <end position="226"/>
    </location>
</feature>
<evidence type="ECO:0000256" key="4">
    <source>
        <dbReference type="ARBA" id="ARBA00022692"/>
    </source>
</evidence>
<evidence type="ECO:0000256" key="8">
    <source>
        <dbReference type="RuleBase" id="RU363032"/>
    </source>
</evidence>
<feature type="transmembrane region" description="Helical" evidence="8">
    <location>
        <begin position="93"/>
        <end position="114"/>
    </location>
</feature>
<keyword evidence="4 8" id="KW-0812">Transmembrane</keyword>
<evidence type="ECO:0000256" key="6">
    <source>
        <dbReference type="ARBA" id="ARBA00022989"/>
    </source>
</evidence>
<dbReference type="InterPro" id="IPR000515">
    <property type="entry name" value="MetI-like"/>
</dbReference>
<keyword evidence="5" id="KW-0029">Amino-acid transport</keyword>
<dbReference type="PANTHER" id="PTHR30614">
    <property type="entry name" value="MEMBRANE COMPONENT OF AMINO ACID ABC TRANSPORTER"/>
    <property type="match status" value="1"/>
</dbReference>
<keyword evidence="6 8" id="KW-1133">Transmembrane helix</keyword>
<evidence type="ECO:0000259" key="9">
    <source>
        <dbReference type="PROSITE" id="PS50928"/>
    </source>
</evidence>
<evidence type="ECO:0000256" key="2">
    <source>
        <dbReference type="ARBA" id="ARBA00022448"/>
    </source>
</evidence>
<name>A0A556CMD3_BREAU</name>
<feature type="transmembrane region" description="Helical" evidence="8">
    <location>
        <begin position="61"/>
        <end position="87"/>
    </location>
</feature>
<keyword evidence="3" id="KW-1003">Cell membrane</keyword>
<dbReference type="PROSITE" id="PS50928">
    <property type="entry name" value="ABC_TM1"/>
    <property type="match status" value="1"/>
</dbReference>
<dbReference type="PANTHER" id="PTHR30614:SF0">
    <property type="entry name" value="L-CYSTINE TRANSPORT SYSTEM PERMEASE PROTEIN TCYL"/>
    <property type="match status" value="1"/>
</dbReference>
<comment type="subcellular location">
    <subcellularLocation>
        <location evidence="1 8">Cell membrane</location>
        <topology evidence="1 8">Multi-pass membrane protein</topology>
    </subcellularLocation>
</comment>
<keyword evidence="7 8" id="KW-0472">Membrane</keyword>
<evidence type="ECO:0000313" key="11">
    <source>
        <dbReference type="Proteomes" id="UP000316406"/>
    </source>
</evidence>
<proteinExistence type="inferred from homology"/>
<feature type="transmembrane region" description="Helical" evidence="8">
    <location>
        <begin position="178"/>
        <end position="198"/>
    </location>
</feature>
<dbReference type="EMBL" id="VLTK01000002">
    <property type="protein sequence ID" value="TSI18591.1"/>
    <property type="molecule type" value="Genomic_DNA"/>
</dbReference>
<dbReference type="OrthoDB" id="3181282at2"/>
<dbReference type="InterPro" id="IPR043429">
    <property type="entry name" value="ArtM/GltK/GlnP/TcyL/YhdX-like"/>
</dbReference>
<accession>A0A556CMD3</accession>
<sequence>MTFDWPFFWTNLLTPNADFIEGLWVTIGISVVAMVLSLLLGVLIALLLRSRNIVLRTIGNIYIWVIRGTPLLVQLVIVYSGLAAAGIYRFNDITAGAFTIQAVIQAAIVTLTIHEAAYIAEIVRSGISSVDTGQFEASEVLALKPHHTMLTIVLPQAVRTMIPPLGNIFNQLMKETSVLSIIGVSEMFLVAQGFSAATFRTFEIFLVAALYYLVLTTVWTLIQGLIENRLDKYMGIDSQQGVLSRIVELLVPSRRANRPGVISPISVNDQARTAV</sequence>
<dbReference type="GO" id="GO:0022857">
    <property type="term" value="F:transmembrane transporter activity"/>
    <property type="evidence" value="ECO:0007669"/>
    <property type="project" value="InterPro"/>
</dbReference>
<comment type="similarity">
    <text evidence="8">Belongs to the binding-protein-dependent transport system permease family.</text>
</comment>
<dbReference type="AlphaFoldDB" id="A0A556CMD3"/>
<dbReference type="GO" id="GO:0043190">
    <property type="term" value="C:ATP-binding cassette (ABC) transporter complex"/>
    <property type="evidence" value="ECO:0007669"/>
    <property type="project" value="InterPro"/>
</dbReference>
<dbReference type="RefSeq" id="WP_143921144.1">
    <property type="nucleotide sequence ID" value="NZ_VLTK01000002.1"/>
</dbReference>
<feature type="transmembrane region" description="Helical" evidence="8">
    <location>
        <begin position="23"/>
        <end position="49"/>
    </location>
</feature>
<evidence type="ECO:0000256" key="5">
    <source>
        <dbReference type="ARBA" id="ARBA00022970"/>
    </source>
</evidence>
<dbReference type="Pfam" id="PF00528">
    <property type="entry name" value="BPD_transp_1"/>
    <property type="match status" value="1"/>
</dbReference>
<dbReference type="NCBIfam" id="TIGR01726">
    <property type="entry name" value="HEQRo_perm_3TM"/>
    <property type="match status" value="1"/>
</dbReference>
<evidence type="ECO:0000256" key="1">
    <source>
        <dbReference type="ARBA" id="ARBA00004651"/>
    </source>
</evidence>
<reference evidence="10 11" key="1">
    <citation type="submission" date="2019-07" db="EMBL/GenBank/DDBJ databases">
        <title>Draft genome sequence of Brevibacterium aurantiacum XU54 isolated from Xinjiang China.</title>
        <authorList>
            <person name="Xu X."/>
        </authorList>
    </citation>
    <scope>NUCLEOTIDE SEQUENCE [LARGE SCALE GENOMIC DNA]</scope>
    <source>
        <strain evidence="10 11">XU54</strain>
    </source>
</reference>
<keyword evidence="2 8" id="KW-0813">Transport</keyword>
<keyword evidence="11" id="KW-1185">Reference proteome</keyword>
<evidence type="ECO:0000313" key="10">
    <source>
        <dbReference type="EMBL" id="TSI18591.1"/>
    </source>
</evidence>
<dbReference type="Proteomes" id="UP000316406">
    <property type="component" value="Unassembled WGS sequence"/>
</dbReference>
<dbReference type="Gene3D" id="1.10.3720.10">
    <property type="entry name" value="MetI-like"/>
    <property type="match status" value="1"/>
</dbReference>